<sequence>MEEKKKKKRIKSQWKQKCNTNICKVGVVELVNAIKSTELEIQKKRGAKELGPGNSVIRLRTQKNFPLLRFFSFLTYFNPLCLFSCKRRIEPTPPIASLIRVIAPNDILLPQQLRVDRATKALVITWG</sequence>
<reference evidence="1" key="2">
    <citation type="journal article" date="2016" name="Fungal Biol.">
        <title>Ochratoxin A production by Penicillium thymicola.</title>
        <authorList>
            <person name="Nguyen H.D.T."/>
            <person name="McMullin D.R."/>
            <person name="Ponomareva E."/>
            <person name="Riley R."/>
            <person name="Pomraning K.R."/>
            <person name="Baker S.E."/>
            <person name="Seifert K.A."/>
        </authorList>
    </citation>
    <scope>NUCLEOTIDE SEQUENCE</scope>
    <source>
        <strain evidence="1">DAOM 180753</strain>
    </source>
</reference>
<protein>
    <submittedName>
        <fullName evidence="1">Uncharacterized protein</fullName>
    </submittedName>
</protein>
<reference evidence="1" key="1">
    <citation type="submission" date="2015-06" db="EMBL/GenBank/DDBJ databases">
        <authorList>
            <person name="Nguyen H."/>
        </authorList>
    </citation>
    <scope>NUCLEOTIDE SEQUENCE</scope>
    <source>
        <strain evidence="1">DAOM 180753</strain>
    </source>
</reference>
<evidence type="ECO:0000313" key="2">
    <source>
        <dbReference type="Proteomes" id="UP001227192"/>
    </source>
</evidence>
<dbReference type="AlphaFoldDB" id="A0AAI9TGB4"/>
<evidence type="ECO:0000313" key="1">
    <source>
        <dbReference type="EMBL" id="KAJ9486564.1"/>
    </source>
</evidence>
<gene>
    <name evidence="1" type="ORF">VN97_g6770</name>
</gene>
<dbReference type="EMBL" id="LACB01000202">
    <property type="protein sequence ID" value="KAJ9486564.1"/>
    <property type="molecule type" value="Genomic_DNA"/>
</dbReference>
<dbReference type="Proteomes" id="UP001227192">
    <property type="component" value="Unassembled WGS sequence"/>
</dbReference>
<name>A0AAI9TGB4_PENTH</name>
<proteinExistence type="predicted"/>
<accession>A0AAI9TGB4</accession>
<comment type="caution">
    <text evidence="1">The sequence shown here is derived from an EMBL/GenBank/DDBJ whole genome shotgun (WGS) entry which is preliminary data.</text>
</comment>
<organism evidence="1 2">
    <name type="scientific">Penicillium thymicola</name>
    <dbReference type="NCBI Taxonomy" id="293382"/>
    <lineage>
        <taxon>Eukaryota</taxon>
        <taxon>Fungi</taxon>
        <taxon>Dikarya</taxon>
        <taxon>Ascomycota</taxon>
        <taxon>Pezizomycotina</taxon>
        <taxon>Eurotiomycetes</taxon>
        <taxon>Eurotiomycetidae</taxon>
        <taxon>Eurotiales</taxon>
        <taxon>Aspergillaceae</taxon>
        <taxon>Penicillium</taxon>
    </lineage>
</organism>
<keyword evidence="2" id="KW-1185">Reference proteome</keyword>